<evidence type="ECO:0000313" key="2">
    <source>
        <dbReference type="EMBL" id="AOH86678.1"/>
    </source>
</evidence>
<sequence length="240" mass="26103">MIAGALGVGSVGSLIMGLTMTATPARAQFTVFDPSNYSQNLLTAARTLQQINNQIQSLQNEANMLINQAKNLTRIDFPELQALKQTLQQVDELMGQAQGIQFRVSGLDQQFRQLFPQSFSSALRTNDQVIAARTRLDTAMSAYQHTMTVQAQVAENVASDSQTLASLVAKSQGAEGSLQVSQATNQLLALTAKQQFQIQTMMAAQYRAETIERARQAQAQIDAQAATRKFLGSGSAYTPR</sequence>
<dbReference type="STRING" id="1560345.AWL63_10230"/>
<organism evidence="2 3">
    <name type="scientific">Sphingomonas panacis</name>
    <dbReference type="NCBI Taxonomy" id="1560345"/>
    <lineage>
        <taxon>Bacteria</taxon>
        <taxon>Pseudomonadati</taxon>
        <taxon>Pseudomonadota</taxon>
        <taxon>Alphaproteobacteria</taxon>
        <taxon>Sphingomonadales</taxon>
        <taxon>Sphingomonadaceae</taxon>
        <taxon>Sphingomonas</taxon>
    </lineage>
</organism>
<protein>
    <submittedName>
        <fullName evidence="2">Conjugal transfer protein TrbJ</fullName>
    </submittedName>
</protein>
<name>A0A1B3ZGX9_9SPHN</name>
<dbReference type="NCBIfam" id="TIGR02780">
    <property type="entry name" value="TrbJ_Ti"/>
    <property type="match status" value="1"/>
</dbReference>
<dbReference type="Proteomes" id="UP000094256">
    <property type="component" value="Chromosome"/>
</dbReference>
<dbReference type="AlphaFoldDB" id="A0A1B3ZGX9"/>
<evidence type="ECO:0000256" key="1">
    <source>
        <dbReference type="SAM" id="Coils"/>
    </source>
</evidence>
<dbReference type="EMBL" id="CP014168">
    <property type="protein sequence ID" value="AOH86678.1"/>
    <property type="molecule type" value="Genomic_DNA"/>
</dbReference>
<accession>A0A1B3ZGX9</accession>
<evidence type="ECO:0000313" key="3">
    <source>
        <dbReference type="Proteomes" id="UP000094256"/>
    </source>
</evidence>
<dbReference type="NCBIfam" id="NF010448">
    <property type="entry name" value="PRK13874.1"/>
    <property type="match status" value="1"/>
</dbReference>
<dbReference type="KEGG" id="span:AWL63_10230"/>
<gene>
    <name evidence="2" type="ORF">AWL63_10230</name>
</gene>
<keyword evidence="1" id="KW-0175">Coiled coil</keyword>
<keyword evidence="3" id="KW-1185">Reference proteome</keyword>
<proteinExistence type="predicted"/>
<feature type="coiled-coil region" evidence="1">
    <location>
        <begin position="41"/>
        <end position="75"/>
    </location>
</feature>
<dbReference type="InterPro" id="IPR014147">
    <property type="entry name" value="T4SS_TrbJ"/>
</dbReference>
<reference evidence="2 3" key="1">
    <citation type="submission" date="2016-01" db="EMBL/GenBank/DDBJ databases">
        <title>Complete genome and mega plasmid sequence of Sphingomonas panacis DCY99 elicits systemic resistance in rice to Xanthomonas oryzae.</title>
        <authorList>
            <person name="Kim Y.J."/>
            <person name="Yang D.C."/>
            <person name="Sing P."/>
        </authorList>
    </citation>
    <scope>NUCLEOTIDE SEQUENCE [LARGE SCALE GENOMIC DNA]</scope>
    <source>
        <strain evidence="2 3">DCY99</strain>
    </source>
</reference>